<evidence type="ECO:0000256" key="2">
    <source>
        <dbReference type="ARBA" id="ARBA00022574"/>
    </source>
</evidence>
<dbReference type="InterPro" id="IPR056156">
    <property type="entry name" value="TPR_IF140_C"/>
</dbReference>
<protein>
    <recommendedName>
        <fullName evidence="12">Intraflagellar transport protein 140</fullName>
    </recommendedName>
</protein>
<feature type="domain" description="IF140/IFT172/WDR19 TPR" evidence="9">
    <location>
        <begin position="448"/>
        <end position="933"/>
    </location>
</feature>
<evidence type="ECO:0000256" key="1">
    <source>
        <dbReference type="ARBA" id="ARBA00004138"/>
    </source>
</evidence>
<accession>A0A8S1JD01</accession>
<feature type="domain" description="IF140 C-terminal TPR" evidence="8">
    <location>
        <begin position="941"/>
        <end position="1062"/>
    </location>
</feature>
<dbReference type="GO" id="GO:0035721">
    <property type="term" value="P:intraciliary retrograde transport"/>
    <property type="evidence" value="ECO:0007669"/>
    <property type="project" value="TreeGrafter"/>
</dbReference>
<name>A0A8S1JD01_9CHLO</name>
<dbReference type="Pfam" id="PF24762">
    <property type="entry name" value="TPR_IF140-IFT172"/>
    <property type="match status" value="1"/>
</dbReference>
<evidence type="ECO:0000256" key="4">
    <source>
        <dbReference type="ARBA" id="ARBA00023069"/>
    </source>
</evidence>
<comment type="subcellular location">
    <subcellularLocation>
        <location evidence="1">Cell projection</location>
        <location evidence="1">Cilium</location>
    </subcellularLocation>
</comment>
<dbReference type="Pfam" id="PF24760">
    <property type="entry name" value="TPR_IF140_C"/>
    <property type="match status" value="1"/>
</dbReference>
<keyword evidence="11" id="KW-1185">Reference proteome</keyword>
<dbReference type="Proteomes" id="UP000708148">
    <property type="component" value="Unassembled WGS sequence"/>
</dbReference>
<comment type="caution">
    <text evidence="10">The sequence shown here is derived from an EMBL/GenBank/DDBJ whole genome shotgun (WGS) entry which is preliminary data.</text>
</comment>
<evidence type="ECO:0008006" key="12">
    <source>
        <dbReference type="Google" id="ProtNLM"/>
    </source>
</evidence>
<keyword evidence="5" id="KW-0966">Cell projection</keyword>
<dbReference type="GO" id="GO:0036064">
    <property type="term" value="C:ciliary basal body"/>
    <property type="evidence" value="ECO:0007669"/>
    <property type="project" value="TreeGrafter"/>
</dbReference>
<keyword evidence="4" id="KW-0969">Cilium</keyword>
<feature type="region of interest" description="Disordered" evidence="6">
    <location>
        <begin position="1096"/>
        <end position="1119"/>
    </location>
</feature>
<dbReference type="PANTHER" id="PTHR15722">
    <property type="entry name" value="IFT140/172-RELATED"/>
    <property type="match status" value="1"/>
</dbReference>
<dbReference type="SUPFAM" id="SSF48452">
    <property type="entry name" value="TPR-like"/>
    <property type="match status" value="1"/>
</dbReference>
<dbReference type="InterPro" id="IPR011990">
    <property type="entry name" value="TPR-like_helical_dom_sf"/>
</dbReference>
<feature type="compositionally biased region" description="Acidic residues" evidence="6">
    <location>
        <begin position="1110"/>
        <end position="1119"/>
    </location>
</feature>
<dbReference type="GO" id="GO:0030991">
    <property type="term" value="C:intraciliary transport particle A"/>
    <property type="evidence" value="ECO:0007669"/>
    <property type="project" value="TreeGrafter"/>
</dbReference>
<evidence type="ECO:0000313" key="10">
    <source>
        <dbReference type="EMBL" id="CAD7705063.1"/>
    </source>
</evidence>
<keyword evidence="2" id="KW-0853">WD repeat</keyword>
<evidence type="ECO:0000259" key="9">
    <source>
        <dbReference type="Pfam" id="PF24762"/>
    </source>
</evidence>
<dbReference type="GO" id="GO:0005930">
    <property type="term" value="C:axoneme"/>
    <property type="evidence" value="ECO:0007669"/>
    <property type="project" value="TreeGrafter"/>
</dbReference>
<dbReference type="InterPro" id="IPR056168">
    <property type="entry name" value="TPR_IF140/IFT172/WDR19"/>
</dbReference>
<sequence length="1119" mass="123452">MWSCSPYATCGDVNAGCGVSSAAAPVSCLIYSEALEALAVADENGKSTLFFYVGSPGVADSDDQGKKDELGQLWEKRVCCSVGKSPISMQFGPTPRLLSIQFPTHLTLCCREFLRNRFRGGSIALQISLEKVVIEHLEAPDSREIEFPSMQISGLDISEGHVLAWDGNLAKVAATQGQGAQMMWSFACSATSMAAHRDTVFCIGEARLEARTVTGTVKQTMSFEKDWGSPIHVDASEDYLAVVTDRQRAKIFKVGGRECKPVSPAVAIVFDGDQFGSVEAMRVNCNGTKVSFLATAKERPTRDARVFVLDIESGITSSHDFSQSSQMPEAMFWDAHEASLLAVQTSRAASRSSKHCEAPGCEVATFFATQDHGLISHDIQALPAGKGLVGIDAPHLLVFSPPSSAKADTASGNRLAVATRMGCFAGVQEISQNTKVGLLEFSCQLSIGATEEAVKAIEKIQDPAVWENMAQLCIRNGRLDVAQLCLGNMEHVRVSRALRQTENSMRLEARVGTAAVHIGMVGDAKRLLSKSERFDLLNDVLQASGNWEKAMEIAGDKDRIHLKATHYKLAKQLELNKDYRGAAQEYTSAGRHRKEVPRMLYQSGNIEELERYIKGSGDRELLRWWARYLESQGDFAGAMRHYQEAEDIVAAVRTCAFTGDLAKAEDIARETGHAGAMFYMARQYEAQGAVEEAIRCYSVAKRYRQGVRLALQYGMDQELMSLALQSEPRVMTEAADYFHARQDWDKAVQLYHKGGQPKKALELCVKGHLSDALDNIIGELDTDGDPALLSSVGSMLLQRGEYQKAARLFLRVGDVERALDMCIRYDVLITEDIAEAMSSAAPTSSTAERSTLLSRIAKVCKHQGAFSLAAKKYAEAGERLKSMKALIKARDTDKIVFFAGVCRQREAYLMAANYLRTLDWHGDPSLMKHIVSYYTKGRAHDSLVAFYEACAQIEIDEYRDYDKACQAMREALRHAEKLPSGDLLEGLSQRLEAMERFVGARRAISDAPEQAMDMCTQLLEEIPDDAQMSQACLRGGDVYALMVEYWYEKGDVKQAFELVQRMDGRNIALGPYIDRSMLEAIKQAAGVEAPYSAFGEDGDIIEEDMRPRVDDDDSEYDTD</sequence>
<dbReference type="Pfam" id="PF23385">
    <property type="entry name" value="Beta-prop_IFT140_2nd"/>
    <property type="match status" value="1"/>
</dbReference>
<dbReference type="PANTHER" id="PTHR15722:SF7">
    <property type="entry name" value="INTRAFLAGELLAR TRANSPORT PROTEIN 140 HOMOLOG"/>
    <property type="match status" value="1"/>
</dbReference>
<organism evidence="10 11">
    <name type="scientific">Ostreobium quekettii</name>
    <dbReference type="NCBI Taxonomy" id="121088"/>
    <lineage>
        <taxon>Eukaryota</taxon>
        <taxon>Viridiplantae</taxon>
        <taxon>Chlorophyta</taxon>
        <taxon>core chlorophytes</taxon>
        <taxon>Ulvophyceae</taxon>
        <taxon>TCBD clade</taxon>
        <taxon>Bryopsidales</taxon>
        <taxon>Ostreobineae</taxon>
        <taxon>Ostreobiaceae</taxon>
        <taxon>Ostreobium</taxon>
    </lineage>
</organism>
<dbReference type="EMBL" id="CAJHUC010003010">
    <property type="protein sequence ID" value="CAD7705063.1"/>
    <property type="molecule type" value="Genomic_DNA"/>
</dbReference>
<evidence type="ECO:0000256" key="5">
    <source>
        <dbReference type="ARBA" id="ARBA00023273"/>
    </source>
</evidence>
<dbReference type="AlphaFoldDB" id="A0A8S1JD01"/>
<evidence type="ECO:0000256" key="6">
    <source>
        <dbReference type="SAM" id="MobiDB-lite"/>
    </source>
</evidence>
<dbReference type="Gene3D" id="1.25.40.470">
    <property type="match status" value="1"/>
</dbReference>
<proteinExistence type="predicted"/>
<evidence type="ECO:0000313" key="11">
    <source>
        <dbReference type="Proteomes" id="UP000708148"/>
    </source>
</evidence>
<keyword evidence="3" id="KW-0677">Repeat</keyword>
<feature type="domain" description="IFT140 second beta-propeller" evidence="7">
    <location>
        <begin position="124"/>
        <end position="325"/>
    </location>
</feature>
<reference evidence="10" key="1">
    <citation type="submission" date="2020-12" db="EMBL/GenBank/DDBJ databases">
        <authorList>
            <person name="Iha C."/>
        </authorList>
    </citation>
    <scope>NUCLEOTIDE SEQUENCE</scope>
</reference>
<evidence type="ECO:0000256" key="3">
    <source>
        <dbReference type="ARBA" id="ARBA00022737"/>
    </source>
</evidence>
<evidence type="ECO:0000259" key="8">
    <source>
        <dbReference type="Pfam" id="PF24760"/>
    </source>
</evidence>
<dbReference type="OrthoDB" id="10258787at2759"/>
<dbReference type="Gene3D" id="1.25.40.10">
    <property type="entry name" value="Tetratricopeptide repeat domain"/>
    <property type="match status" value="2"/>
</dbReference>
<dbReference type="InterPro" id="IPR056155">
    <property type="entry name" value="Beta-prop_IFT140_2nd"/>
</dbReference>
<gene>
    <name evidence="10" type="ORF">OSTQU699_LOCUS10418</name>
</gene>
<evidence type="ECO:0000259" key="7">
    <source>
        <dbReference type="Pfam" id="PF23385"/>
    </source>
</evidence>